<evidence type="ECO:0000256" key="6">
    <source>
        <dbReference type="ARBA" id="ARBA00012483"/>
    </source>
</evidence>
<evidence type="ECO:0000259" key="18">
    <source>
        <dbReference type="PROSITE" id="PS50089"/>
    </source>
</evidence>
<keyword evidence="19" id="KW-1185">Reference proteome</keyword>
<dbReference type="WBParaSite" id="Pan_g23032.t1">
    <property type="protein sequence ID" value="Pan_g23032.t1"/>
    <property type="gene ID" value="Pan_g23032"/>
</dbReference>
<evidence type="ECO:0000256" key="12">
    <source>
        <dbReference type="ARBA" id="ARBA00022833"/>
    </source>
</evidence>
<organism evidence="19 20">
    <name type="scientific">Panagrellus redivivus</name>
    <name type="common">Microworm</name>
    <dbReference type="NCBI Taxonomy" id="6233"/>
    <lineage>
        <taxon>Eukaryota</taxon>
        <taxon>Metazoa</taxon>
        <taxon>Ecdysozoa</taxon>
        <taxon>Nematoda</taxon>
        <taxon>Chromadorea</taxon>
        <taxon>Rhabditida</taxon>
        <taxon>Tylenchina</taxon>
        <taxon>Panagrolaimomorpha</taxon>
        <taxon>Panagrolaimoidea</taxon>
        <taxon>Panagrolaimidae</taxon>
        <taxon>Panagrellus</taxon>
    </lineage>
</organism>
<dbReference type="Gene3D" id="3.30.160.60">
    <property type="entry name" value="Classic Zinc Finger"/>
    <property type="match status" value="1"/>
</dbReference>
<dbReference type="Pfam" id="PF13639">
    <property type="entry name" value="zf-RING_2"/>
    <property type="match status" value="1"/>
</dbReference>
<feature type="compositionally biased region" description="Polar residues" evidence="17">
    <location>
        <begin position="69"/>
        <end position="86"/>
    </location>
</feature>
<keyword evidence="15" id="KW-0449">Lipoprotein</keyword>
<feature type="domain" description="RING-type" evidence="18">
    <location>
        <begin position="172"/>
        <end position="212"/>
    </location>
</feature>
<comment type="pathway">
    <text evidence="5">Protein modification; protein ubiquitination.</text>
</comment>
<name>A0A7E4VML0_PANRE</name>
<evidence type="ECO:0000256" key="9">
    <source>
        <dbReference type="ARBA" id="ARBA00022753"/>
    </source>
</evidence>
<dbReference type="PROSITE" id="PS50089">
    <property type="entry name" value="ZF_RING_2"/>
    <property type="match status" value="1"/>
</dbReference>
<evidence type="ECO:0000256" key="1">
    <source>
        <dbReference type="ARBA" id="ARBA00000900"/>
    </source>
</evidence>
<dbReference type="CDD" id="cd16489">
    <property type="entry name" value="mRING-CH-C4HC2H_ZNRF"/>
    <property type="match status" value="1"/>
</dbReference>
<evidence type="ECO:0000256" key="8">
    <source>
        <dbReference type="ARBA" id="ARBA00022707"/>
    </source>
</evidence>
<dbReference type="AlphaFoldDB" id="A0A7E4VML0"/>
<sequence length="216" mass="24019">MGAKHSVQGNVAQQRPRANSVIEAADLRPAGPIRQTASHGPTRHHSVAVDSHFSDDTEPDEEEPQPGPSNRSLSTGTTSNLVSSFRWTSRSPRTTFHFNTTTSPNRGTSARNAALDRRNNHILRFFSGQDIDCPVCHKQVPSDDAEAHLVMCLTRPKLAYNEEILTSNRGECVICFEDLEPGQTAARLECLCLYHKDCIDEWFKRKSVCPQHPGDD</sequence>
<reference evidence="20" key="2">
    <citation type="submission" date="2020-10" db="UniProtKB">
        <authorList>
            <consortium name="WormBaseParasite"/>
        </authorList>
    </citation>
    <scope>IDENTIFICATION</scope>
</reference>
<dbReference type="Gene3D" id="3.30.40.10">
    <property type="entry name" value="Zinc/RING finger domain, C3HC4 (zinc finger)"/>
    <property type="match status" value="1"/>
</dbReference>
<evidence type="ECO:0000256" key="16">
    <source>
        <dbReference type="PROSITE-ProRule" id="PRU00175"/>
    </source>
</evidence>
<evidence type="ECO:0000256" key="2">
    <source>
        <dbReference type="ARBA" id="ARBA00004170"/>
    </source>
</evidence>
<evidence type="ECO:0000256" key="10">
    <source>
        <dbReference type="ARBA" id="ARBA00022771"/>
    </source>
</evidence>
<dbReference type="Proteomes" id="UP000492821">
    <property type="component" value="Unassembled WGS sequence"/>
</dbReference>
<dbReference type="PANTHER" id="PTHR46661:SF4">
    <property type="entry name" value="RING-TYPE DOMAIN-CONTAINING PROTEIN"/>
    <property type="match status" value="1"/>
</dbReference>
<evidence type="ECO:0000313" key="20">
    <source>
        <dbReference type="WBParaSite" id="Pan_g23032.t1"/>
    </source>
</evidence>
<evidence type="ECO:0000256" key="5">
    <source>
        <dbReference type="ARBA" id="ARBA00004906"/>
    </source>
</evidence>
<evidence type="ECO:0000256" key="11">
    <source>
        <dbReference type="ARBA" id="ARBA00022786"/>
    </source>
</evidence>
<proteinExistence type="predicted"/>
<keyword evidence="13" id="KW-0472">Membrane</keyword>
<reference evidence="19" key="1">
    <citation type="journal article" date="2013" name="Genetics">
        <title>The draft genome and transcriptome of Panagrellus redivivus are shaped by the harsh demands of a free-living lifestyle.</title>
        <authorList>
            <person name="Srinivasan J."/>
            <person name="Dillman A.R."/>
            <person name="Macchietto M.G."/>
            <person name="Heikkinen L."/>
            <person name="Lakso M."/>
            <person name="Fracchia K.M."/>
            <person name="Antoshechkin I."/>
            <person name="Mortazavi A."/>
            <person name="Wong G."/>
            <person name="Sternberg P.W."/>
        </authorList>
    </citation>
    <scope>NUCLEOTIDE SEQUENCE [LARGE SCALE GENOMIC DNA]</scope>
    <source>
        <strain evidence="19">MT8872</strain>
    </source>
</reference>
<dbReference type="GO" id="GO:0070936">
    <property type="term" value="P:protein K48-linked ubiquitination"/>
    <property type="evidence" value="ECO:0007669"/>
    <property type="project" value="TreeGrafter"/>
</dbReference>
<dbReference type="GO" id="GO:0005764">
    <property type="term" value="C:lysosome"/>
    <property type="evidence" value="ECO:0007669"/>
    <property type="project" value="UniProtKB-SubCell"/>
</dbReference>
<keyword evidence="10 16" id="KW-0863">Zinc-finger</keyword>
<feature type="region of interest" description="Disordered" evidence="17">
    <location>
        <begin position="1"/>
        <end position="86"/>
    </location>
</feature>
<dbReference type="InterPro" id="IPR001841">
    <property type="entry name" value="Znf_RING"/>
</dbReference>
<dbReference type="InterPro" id="IPR051878">
    <property type="entry name" value="ZNRF_ubiq-protein_ligase"/>
</dbReference>
<dbReference type="SUPFAM" id="SSF57850">
    <property type="entry name" value="RING/U-box"/>
    <property type="match status" value="1"/>
</dbReference>
<dbReference type="InterPro" id="IPR013083">
    <property type="entry name" value="Znf_RING/FYVE/PHD"/>
</dbReference>
<keyword evidence="10 16" id="KW-0479">Metal-binding</keyword>
<evidence type="ECO:0000256" key="3">
    <source>
        <dbReference type="ARBA" id="ARBA00004177"/>
    </source>
</evidence>
<evidence type="ECO:0000256" key="4">
    <source>
        <dbReference type="ARBA" id="ARBA00004371"/>
    </source>
</evidence>
<dbReference type="GO" id="GO:0005768">
    <property type="term" value="C:endosome"/>
    <property type="evidence" value="ECO:0007669"/>
    <property type="project" value="UniProtKB-SubCell"/>
</dbReference>
<accession>A0A7E4VML0</accession>
<evidence type="ECO:0000256" key="13">
    <source>
        <dbReference type="ARBA" id="ARBA00023136"/>
    </source>
</evidence>
<keyword evidence="12" id="KW-0862">Zinc</keyword>
<keyword evidence="9" id="KW-0967">Endosome</keyword>
<evidence type="ECO:0000256" key="15">
    <source>
        <dbReference type="ARBA" id="ARBA00023288"/>
    </source>
</evidence>
<evidence type="ECO:0000256" key="14">
    <source>
        <dbReference type="ARBA" id="ARBA00023228"/>
    </source>
</evidence>
<keyword evidence="11" id="KW-0833">Ubl conjugation pathway</keyword>
<dbReference type="GO" id="GO:0043161">
    <property type="term" value="P:proteasome-mediated ubiquitin-dependent protein catabolic process"/>
    <property type="evidence" value="ECO:0007669"/>
    <property type="project" value="TreeGrafter"/>
</dbReference>
<feature type="compositionally biased region" description="Polar residues" evidence="17">
    <location>
        <begin position="7"/>
        <end position="17"/>
    </location>
</feature>
<keyword evidence="14" id="KW-0458">Lysosome</keyword>
<evidence type="ECO:0000256" key="17">
    <source>
        <dbReference type="SAM" id="MobiDB-lite"/>
    </source>
</evidence>
<comment type="catalytic activity">
    <reaction evidence="1">
        <text>S-ubiquitinyl-[E2 ubiquitin-conjugating enzyme]-L-cysteine + [acceptor protein]-L-lysine = [E2 ubiquitin-conjugating enzyme]-L-cysteine + N(6)-ubiquitinyl-[acceptor protein]-L-lysine.</text>
        <dbReference type="EC" id="2.3.2.27"/>
    </reaction>
</comment>
<evidence type="ECO:0000256" key="7">
    <source>
        <dbReference type="ARBA" id="ARBA00022679"/>
    </source>
</evidence>
<protein>
    <recommendedName>
        <fullName evidence="6">RING-type E3 ubiquitin transferase</fullName>
        <ecNumber evidence="6">2.3.2.27</ecNumber>
    </recommendedName>
</protein>
<keyword evidence="7" id="KW-0808">Transferase</keyword>
<dbReference type="PANTHER" id="PTHR46661">
    <property type="entry name" value="E3 UBIQUITIN-PROTEIN LIGASE ZNRF1-LIKE PROTEIN"/>
    <property type="match status" value="1"/>
</dbReference>
<dbReference type="GO" id="GO:0008270">
    <property type="term" value="F:zinc ion binding"/>
    <property type="evidence" value="ECO:0007669"/>
    <property type="project" value="UniProtKB-KW"/>
</dbReference>
<comment type="subcellular location">
    <subcellularLocation>
        <location evidence="3">Endosome</location>
    </subcellularLocation>
    <subcellularLocation>
        <location evidence="4">Lysosome</location>
    </subcellularLocation>
    <subcellularLocation>
        <location evidence="2">Membrane</location>
        <topology evidence="2">Peripheral membrane protein</topology>
    </subcellularLocation>
</comment>
<dbReference type="GO" id="GO:0061630">
    <property type="term" value="F:ubiquitin protein ligase activity"/>
    <property type="evidence" value="ECO:0007669"/>
    <property type="project" value="UniProtKB-EC"/>
</dbReference>
<dbReference type="EC" id="2.3.2.27" evidence="6"/>
<keyword evidence="8" id="KW-0519">Myristate</keyword>
<evidence type="ECO:0000313" key="19">
    <source>
        <dbReference type="Proteomes" id="UP000492821"/>
    </source>
</evidence>
<dbReference type="GO" id="GO:0016020">
    <property type="term" value="C:membrane"/>
    <property type="evidence" value="ECO:0007669"/>
    <property type="project" value="UniProtKB-SubCell"/>
</dbReference>
<dbReference type="SMART" id="SM00184">
    <property type="entry name" value="RING"/>
    <property type="match status" value="1"/>
</dbReference>